<feature type="transmembrane region" description="Helical" evidence="3">
    <location>
        <begin position="151"/>
        <end position="173"/>
    </location>
</feature>
<evidence type="ECO:0008006" key="6">
    <source>
        <dbReference type="Google" id="ProtNLM"/>
    </source>
</evidence>
<feature type="compositionally biased region" description="Acidic residues" evidence="2">
    <location>
        <begin position="1048"/>
        <end position="1068"/>
    </location>
</feature>
<evidence type="ECO:0000256" key="1">
    <source>
        <dbReference type="SAM" id="Coils"/>
    </source>
</evidence>
<feature type="coiled-coil region" evidence="1">
    <location>
        <begin position="929"/>
        <end position="1015"/>
    </location>
</feature>
<evidence type="ECO:0000313" key="5">
    <source>
        <dbReference type="Proteomes" id="UP000673975"/>
    </source>
</evidence>
<feature type="transmembrane region" description="Helical" evidence="3">
    <location>
        <begin position="27"/>
        <end position="47"/>
    </location>
</feature>
<evidence type="ECO:0000313" key="4">
    <source>
        <dbReference type="EMBL" id="MBP3192202.1"/>
    </source>
</evidence>
<comment type="caution">
    <text evidence="4">The sequence shown here is derived from an EMBL/GenBank/DDBJ whole genome shotgun (WGS) entry which is preliminary data.</text>
</comment>
<organism evidence="4 5">
    <name type="scientific">Natronogracilivirga saccharolytica</name>
    <dbReference type="NCBI Taxonomy" id="2812953"/>
    <lineage>
        <taxon>Bacteria</taxon>
        <taxon>Pseudomonadati</taxon>
        <taxon>Balneolota</taxon>
        <taxon>Balneolia</taxon>
        <taxon>Balneolales</taxon>
        <taxon>Cyclonatronaceae</taxon>
        <taxon>Natronogracilivirga</taxon>
    </lineage>
</organism>
<proteinExistence type="predicted"/>
<dbReference type="Proteomes" id="UP000673975">
    <property type="component" value="Unassembled WGS sequence"/>
</dbReference>
<dbReference type="RefSeq" id="WP_210511093.1">
    <property type="nucleotide sequence ID" value="NZ_JAFIDN010000003.1"/>
</dbReference>
<feature type="coiled-coil region" evidence="1">
    <location>
        <begin position="521"/>
        <end position="590"/>
    </location>
</feature>
<dbReference type="AlphaFoldDB" id="A0A8J7RJ62"/>
<feature type="region of interest" description="Disordered" evidence="2">
    <location>
        <begin position="1041"/>
        <end position="1068"/>
    </location>
</feature>
<feature type="coiled-coil region" evidence="1">
    <location>
        <begin position="694"/>
        <end position="746"/>
    </location>
</feature>
<accession>A0A8J7RJ62</accession>
<keyword evidence="3" id="KW-1133">Transmembrane helix</keyword>
<keyword evidence="3" id="KW-0472">Membrane</keyword>
<keyword evidence="5" id="KW-1185">Reference proteome</keyword>
<name>A0A8J7RJ62_9BACT</name>
<feature type="transmembrane region" description="Helical" evidence="3">
    <location>
        <begin position="59"/>
        <end position="77"/>
    </location>
</feature>
<gene>
    <name evidence="4" type="ORF">NATSA_05950</name>
</gene>
<dbReference type="EMBL" id="JAFIDN010000003">
    <property type="protein sequence ID" value="MBP3192202.1"/>
    <property type="molecule type" value="Genomic_DNA"/>
</dbReference>
<sequence>MSQHPDLTRIEAVFRSVHGVLRRRRRLTAGLAAISAAIGMLILFLIVEQAFYLPPLAKIVSWVAVAGAGAAAGWLLHQKLHLPGFQKFYRKTADETGMPGLRHALDIINSSNEGTSGLTDAAIQQNLQQITGQNPDERLNAYLHTHPVSRYFRWSLTISASSALIFLGAIFLFSDALYRSSTFWASYQPPIPYEFTITPGDTTIEQGSSFQVSVRFDGDVPEQVRMGIRSGQESESRLQGMTRGDDGSFVSRETDLFEDSEYFVDMDGFRSERKNVRVELLPRLQDFKVTTHPPEYTGMDSETHSYPFNRVETVKGSEISITTRKNKPLSSISLIAENSGDTLSVSPDTLMTAGLTAESDERFHFAMEDEYGLRNSNPFRFRLSVIEDQAPRVEILSPESRVEDFVGDMVPLLYEYEDDFGFTGSELNYRLHKAFVDKPVEGSIDLGVPENTSGMAEFDWDVSDMGLGPMDRLEYWVEVTDNNEISGYQTSRSSTHVIEIPSLASRFFEQDEKESDFEDRFSEVEQSHRRMQDDLEQLREEIRTNPDDEWEQSQMLEDISDQRSDIEQQLEDLKREFDELTRDMEQQDMMSDETVERYRELQQLMDEIDDPEILKLLEEMQENLGNFDQSQLREQIDNIEFSEEKYRERLERTLELFKSLRLDADLDRMSKLFEDLSQRESELSESEEYGPEQINQQEQIREQMKELSDKIEKMPESSPKRQQERIQEMSEEIGRQMEDLDQQLEQNIMDMQDDQADPSQMQQDQQDMSRQMDQMAQTMSGMRESMQQQTIDINMQALKYILESVILLSEEQEDVLRRTSDLTSNSPGFIEQARRQRNINGQFNMLTDSLYQVSAEIPQFSNKINDRKREIQRHMDRAVDYLIDRDRSRSTSQERLSLGGLNEIGTMVADLLDQLNDMSNGGGEGAMSMQQMMEQMQGMSEEQQQLNEQIQDFINDIAGERLTRDHMERLDQMARQQNQIREQMRELQRRGGLEGDRLMSEMERLSEEMEDAINDMRGGSTDDLMVERQHNILSRMLEVEESVHRRDEDEEERLGETAEDYDEQEIPEMTMEELREEIRSGAESSDFSRFRDDYQRLIERYFQLMEEQMDEPGIRSEN</sequence>
<keyword evidence="3" id="KW-0812">Transmembrane</keyword>
<keyword evidence="1" id="KW-0175">Coiled coil</keyword>
<evidence type="ECO:0000256" key="3">
    <source>
        <dbReference type="SAM" id="Phobius"/>
    </source>
</evidence>
<reference evidence="4" key="1">
    <citation type="submission" date="2021-02" db="EMBL/GenBank/DDBJ databases">
        <title>Natronogracilivirga saccharolytica gen. nov. sp. nov. a new anaerobic, haloalkiliphilic carbohydrate-fermenting bacterium from soda lake and proposing of Cyclonatronumiaceae fam. nov. in the phylum Balneolaeota.</title>
        <authorList>
            <person name="Zhilina T.N."/>
            <person name="Sorokin D.Y."/>
            <person name="Zavarzina D.G."/>
            <person name="Toshchakov S.V."/>
            <person name="Kublanov I.V."/>
        </authorList>
    </citation>
    <scope>NUCLEOTIDE SEQUENCE</scope>
    <source>
        <strain evidence="4">Z-1702</strain>
    </source>
</reference>
<evidence type="ECO:0000256" key="2">
    <source>
        <dbReference type="SAM" id="MobiDB-lite"/>
    </source>
</evidence>
<protein>
    <recommendedName>
        <fullName evidence="6">DUF4175 domain-containing protein</fullName>
    </recommendedName>
</protein>